<dbReference type="SUPFAM" id="SSF48452">
    <property type="entry name" value="TPR-like"/>
    <property type="match status" value="1"/>
</dbReference>
<evidence type="ECO:0000313" key="3">
    <source>
        <dbReference type="Proteomes" id="UP000317778"/>
    </source>
</evidence>
<dbReference type="PANTHER" id="PTHR37423:SF2">
    <property type="entry name" value="MEMBRANE-BOUND LYTIC MUREIN TRANSGLYCOSYLASE C"/>
    <property type="match status" value="1"/>
</dbReference>
<comment type="caution">
    <text evidence="2">The sequence shown here is derived from an EMBL/GenBank/DDBJ whole genome shotgun (WGS) entry which is preliminary data.</text>
</comment>
<dbReference type="Pfam" id="PF01464">
    <property type="entry name" value="SLT"/>
    <property type="match status" value="1"/>
</dbReference>
<dbReference type="PROSITE" id="PS51257">
    <property type="entry name" value="PROKAR_LIPOPROTEIN"/>
    <property type="match status" value="1"/>
</dbReference>
<feature type="domain" description="Transglycosylase SLT" evidence="1">
    <location>
        <begin position="583"/>
        <end position="676"/>
    </location>
</feature>
<sequence>MTVKPLWIFLILIVLTGCMPRGMKETMTVRQLQALKGDSTLALGHYWEALDFYRHAWMLSETDEERAEIGVKLYRVFYEGREWDSCVVQAEALRGTPWFDSLSYKGLVYWRAGYFTEILGITDASPLLRAEAATRLGLEDSAGVLYAEAERLFGEVARGRRAEVYAEIGKKDSAVVLLKKLKYPSNPQKRLLVELLFEQKAWRDLPAAIARLPKESERLTALVRLYGEVGDAKKKRRTQMQLIRTAPWSSAAREAAKEITPADAEETFAVARAYVGIDRERALALFEEAEAKAKGYSRKACQWERAQLLYRLTRYEEAYELLKNMRSDEAKFLLAKVESKMGRDAEALKVLADLRENAKTRKNRQEAWERMATLLQEQDKNLEAAELAAEGARALSDEGLGHRALVLWLAEGDTTKACSALAGGVPLDSDISLFFRIWLAPDSAAALLSRLDANDPFSYYSLTARGKLDHTPPLEDWFIELGDTIRVISPRDSAVENQAWILAEAGFMSQASSKLRGIKNPPMPVMLDWAERFSELGADNIAIDWIERLLLEARRRGVYTRPIEVLRLQYPTVYLFQIQSQIDDPVTFLALTRQESWFNPRAKSPANAYGLCQLLYSTARGMDTTVAVDSLYETHVSIRLGAEFLRRMQARFNGRNVTYIAAYNAGPGAVNRWLEYLPQDDALFVELIPYDETQRYVKQVLRGKIIYRSLLSAENQQ</sequence>
<proteinExistence type="predicted"/>
<gene>
    <name evidence="2" type="ORF">CEE36_02155</name>
</gene>
<reference evidence="2 3" key="1">
    <citation type="submission" date="2017-06" db="EMBL/GenBank/DDBJ databases">
        <title>Novel microbial phyla capable of carbon fixation and sulfur reduction in deep-sea sediments.</title>
        <authorList>
            <person name="Huang J."/>
            <person name="Baker B."/>
            <person name="Wang Y."/>
        </authorList>
    </citation>
    <scope>NUCLEOTIDE SEQUENCE [LARGE SCALE GENOMIC DNA]</scope>
    <source>
        <strain evidence="2">B3_TA06</strain>
    </source>
</reference>
<dbReference type="AlphaFoldDB" id="A0A532V9W5"/>
<dbReference type="CDD" id="cd13401">
    <property type="entry name" value="Slt70-like"/>
    <property type="match status" value="1"/>
</dbReference>
<organism evidence="2 3">
    <name type="scientific">candidate division TA06 bacterium B3_TA06</name>
    <dbReference type="NCBI Taxonomy" id="2012487"/>
    <lineage>
        <taxon>Bacteria</taxon>
        <taxon>Bacteria division TA06</taxon>
    </lineage>
</organism>
<dbReference type="PANTHER" id="PTHR37423">
    <property type="entry name" value="SOLUBLE LYTIC MUREIN TRANSGLYCOSYLASE-RELATED"/>
    <property type="match status" value="1"/>
</dbReference>
<dbReference type="Proteomes" id="UP000317778">
    <property type="component" value="Unassembled WGS sequence"/>
</dbReference>
<accession>A0A532V9W5</accession>
<dbReference type="Gene3D" id="1.25.40.10">
    <property type="entry name" value="Tetratricopeptide repeat domain"/>
    <property type="match status" value="1"/>
</dbReference>
<evidence type="ECO:0000259" key="1">
    <source>
        <dbReference type="Pfam" id="PF01464"/>
    </source>
</evidence>
<dbReference type="InterPro" id="IPR008258">
    <property type="entry name" value="Transglycosylase_SLT_dom_1"/>
</dbReference>
<evidence type="ECO:0000313" key="2">
    <source>
        <dbReference type="EMBL" id="TKJ43942.1"/>
    </source>
</evidence>
<name>A0A532V9W5_UNCT6</name>
<dbReference type="EMBL" id="NJBO01000002">
    <property type="protein sequence ID" value="TKJ43942.1"/>
    <property type="molecule type" value="Genomic_DNA"/>
</dbReference>
<dbReference type="InterPro" id="IPR023346">
    <property type="entry name" value="Lysozyme-like_dom_sf"/>
</dbReference>
<dbReference type="SUPFAM" id="SSF53955">
    <property type="entry name" value="Lysozyme-like"/>
    <property type="match status" value="1"/>
</dbReference>
<dbReference type="InterPro" id="IPR011990">
    <property type="entry name" value="TPR-like_helical_dom_sf"/>
</dbReference>
<protein>
    <recommendedName>
        <fullName evidence="1">Transglycosylase SLT domain-containing protein</fullName>
    </recommendedName>
</protein>
<dbReference type="Gene3D" id="1.10.530.10">
    <property type="match status" value="1"/>
</dbReference>